<dbReference type="AlphaFoldDB" id="A0A8D9BNR1"/>
<dbReference type="Pfam" id="PF00160">
    <property type="entry name" value="Pro_isomerase"/>
    <property type="match status" value="1"/>
</dbReference>
<evidence type="ECO:0000256" key="2">
    <source>
        <dbReference type="ARBA" id="ARBA00023235"/>
    </source>
</evidence>
<feature type="transmembrane region" description="Helical" evidence="4">
    <location>
        <begin position="34"/>
        <end position="54"/>
    </location>
</feature>
<comment type="catalytic activity">
    <reaction evidence="3">
        <text>[protein]-peptidylproline (omega=180) = [protein]-peptidylproline (omega=0)</text>
        <dbReference type="Rhea" id="RHEA:16237"/>
        <dbReference type="Rhea" id="RHEA-COMP:10747"/>
        <dbReference type="Rhea" id="RHEA-COMP:10748"/>
        <dbReference type="ChEBI" id="CHEBI:83833"/>
        <dbReference type="ChEBI" id="CHEBI:83834"/>
        <dbReference type="EC" id="5.2.1.8"/>
    </reaction>
</comment>
<accession>A0A8D9BNR1</accession>
<dbReference type="GO" id="GO:0003755">
    <property type="term" value="F:peptidyl-prolyl cis-trans isomerase activity"/>
    <property type="evidence" value="ECO:0007669"/>
    <property type="project" value="UniProtKB-UniRule"/>
</dbReference>
<organism evidence="6">
    <name type="scientific">Cacopsylla melanoneura</name>
    <dbReference type="NCBI Taxonomy" id="428564"/>
    <lineage>
        <taxon>Eukaryota</taxon>
        <taxon>Metazoa</taxon>
        <taxon>Ecdysozoa</taxon>
        <taxon>Arthropoda</taxon>
        <taxon>Hexapoda</taxon>
        <taxon>Insecta</taxon>
        <taxon>Pterygota</taxon>
        <taxon>Neoptera</taxon>
        <taxon>Paraneoptera</taxon>
        <taxon>Hemiptera</taxon>
        <taxon>Sternorrhyncha</taxon>
        <taxon>Psylloidea</taxon>
        <taxon>Psyllidae</taxon>
        <taxon>Psyllinae</taxon>
        <taxon>Cacopsylla</taxon>
    </lineage>
</organism>
<dbReference type="PRINTS" id="PR00153">
    <property type="entry name" value="CSAPPISMRASE"/>
</dbReference>
<feature type="domain" description="PPIase cyclophilin-type" evidence="5">
    <location>
        <begin position="35"/>
        <end position="164"/>
    </location>
</feature>
<evidence type="ECO:0000259" key="5">
    <source>
        <dbReference type="PROSITE" id="PS50072"/>
    </source>
</evidence>
<evidence type="ECO:0000256" key="1">
    <source>
        <dbReference type="ARBA" id="ARBA00023110"/>
    </source>
</evidence>
<dbReference type="PROSITE" id="PS50072">
    <property type="entry name" value="CSA_PPIASE_2"/>
    <property type="match status" value="1"/>
</dbReference>
<evidence type="ECO:0000256" key="3">
    <source>
        <dbReference type="RuleBase" id="RU363019"/>
    </source>
</evidence>
<proteinExistence type="inferred from homology"/>
<dbReference type="PIRSF" id="PIRSF001467">
    <property type="entry name" value="Peptidylpro_ismrse"/>
    <property type="match status" value="1"/>
</dbReference>
<keyword evidence="2 3" id="KW-0413">Isomerase</keyword>
<keyword evidence="4" id="KW-0812">Transmembrane</keyword>
<keyword evidence="4" id="KW-0472">Membrane</keyword>
<reference evidence="6" key="1">
    <citation type="submission" date="2021-05" db="EMBL/GenBank/DDBJ databases">
        <authorList>
            <person name="Alioto T."/>
            <person name="Alioto T."/>
            <person name="Gomez Garrido J."/>
        </authorList>
    </citation>
    <scope>NUCLEOTIDE SEQUENCE</scope>
</reference>
<evidence type="ECO:0000256" key="4">
    <source>
        <dbReference type="SAM" id="Phobius"/>
    </source>
</evidence>
<keyword evidence="1 3" id="KW-0697">Rotamase</keyword>
<keyword evidence="4" id="KW-1133">Transmembrane helix</keyword>
<dbReference type="InterPro" id="IPR002130">
    <property type="entry name" value="Cyclophilin-type_PPIase_dom"/>
</dbReference>
<dbReference type="GO" id="GO:0005737">
    <property type="term" value="C:cytoplasm"/>
    <property type="evidence" value="ECO:0007669"/>
    <property type="project" value="TreeGrafter"/>
</dbReference>
<name>A0A8D9BNR1_9HEMI</name>
<dbReference type="SUPFAM" id="SSF50891">
    <property type="entry name" value="Cyclophilin-like"/>
    <property type="match status" value="1"/>
</dbReference>
<dbReference type="Gene3D" id="2.40.100.10">
    <property type="entry name" value="Cyclophilin-like"/>
    <property type="match status" value="1"/>
</dbReference>
<dbReference type="EC" id="5.2.1.8" evidence="3"/>
<comment type="function">
    <text evidence="3">PPIases accelerate the folding of proteins. It catalyzes the cis-trans isomerization of proline imidic peptide bonds in oligopeptides.</text>
</comment>
<dbReference type="InterPro" id="IPR024936">
    <property type="entry name" value="Cyclophilin-type_PPIase"/>
</dbReference>
<dbReference type="EMBL" id="HBUF01648378">
    <property type="protein sequence ID" value="CAG6786474.1"/>
    <property type="molecule type" value="Transcribed_RNA"/>
</dbReference>
<dbReference type="PANTHER" id="PTHR11071">
    <property type="entry name" value="PEPTIDYL-PROLYL CIS-TRANS ISOMERASE"/>
    <property type="match status" value="1"/>
</dbReference>
<evidence type="ECO:0000313" key="6">
    <source>
        <dbReference type="EMBL" id="CAG6786474.1"/>
    </source>
</evidence>
<sequence length="164" mass="18452">MSLAIPSLSSPSLLQTGTQDLLDLMAKDSARKYVYFNIAIRGTFVGALVVRLYVNICPDTCTRFLEFTRTTVEEKQDYGKAGYINTHIHRIQSPVFLQAGDIHETTPTFSDECFDIVHDRRGVVSFSNVGPDTNKCQFIISLNPNPWMNRKYVAFGQIVEGIIL</sequence>
<comment type="similarity">
    <text evidence="3">Belongs to the cyclophilin-type PPIase family.</text>
</comment>
<dbReference type="PANTHER" id="PTHR11071:SF561">
    <property type="entry name" value="PEPTIDYL-PROLYL CIS-TRANS ISOMERASE D-RELATED"/>
    <property type="match status" value="1"/>
</dbReference>
<dbReference type="InterPro" id="IPR029000">
    <property type="entry name" value="Cyclophilin-like_dom_sf"/>
</dbReference>
<protein>
    <recommendedName>
        <fullName evidence="3">Peptidyl-prolyl cis-trans isomerase</fullName>
        <shortName evidence="3">PPIase</shortName>
        <ecNumber evidence="3">5.2.1.8</ecNumber>
    </recommendedName>
</protein>